<dbReference type="PANTHER" id="PTHR43135:SF3">
    <property type="entry name" value="ALPHA-D-RIBOSE 1-METHYLPHOSPHONATE 5-TRIPHOSPHATE DIPHOSPHATASE"/>
    <property type="match status" value="1"/>
</dbReference>
<dbReference type="InterPro" id="IPR032466">
    <property type="entry name" value="Metal_Hydrolase"/>
</dbReference>
<comment type="caution">
    <text evidence="3">The sequence shown here is derived from an EMBL/GenBank/DDBJ whole genome shotgun (WGS) entry which is preliminary data.</text>
</comment>
<feature type="domain" description="Amidohydrolase-related" evidence="2">
    <location>
        <begin position="75"/>
        <end position="420"/>
    </location>
</feature>
<dbReference type="InterPro" id="IPR006680">
    <property type="entry name" value="Amidohydro-rel"/>
</dbReference>
<dbReference type="SUPFAM" id="SSF51556">
    <property type="entry name" value="Metallo-dependent hydrolases"/>
    <property type="match status" value="1"/>
</dbReference>
<dbReference type="SUPFAM" id="SSF51338">
    <property type="entry name" value="Composite domain of metallo-dependent hydrolases"/>
    <property type="match status" value="1"/>
</dbReference>
<accession>A0ABV2EJ15</accession>
<evidence type="ECO:0000256" key="1">
    <source>
        <dbReference type="SAM" id="SignalP"/>
    </source>
</evidence>
<dbReference type="Pfam" id="PF01979">
    <property type="entry name" value="Amidohydro_1"/>
    <property type="match status" value="1"/>
</dbReference>
<dbReference type="Gene3D" id="2.30.40.10">
    <property type="entry name" value="Urease, subunit C, domain 1"/>
    <property type="match status" value="1"/>
</dbReference>
<dbReference type="EMBL" id="JBEPLU010000001">
    <property type="protein sequence ID" value="MET3527032.1"/>
    <property type="molecule type" value="Genomic_DNA"/>
</dbReference>
<evidence type="ECO:0000313" key="4">
    <source>
        <dbReference type="Proteomes" id="UP001549110"/>
    </source>
</evidence>
<evidence type="ECO:0000313" key="3">
    <source>
        <dbReference type="EMBL" id="MET3527032.1"/>
    </source>
</evidence>
<dbReference type="InterPro" id="IPR057744">
    <property type="entry name" value="OTAase-like"/>
</dbReference>
<dbReference type="CDD" id="cd01299">
    <property type="entry name" value="Met_dep_hydrolase_A"/>
    <property type="match status" value="1"/>
</dbReference>
<dbReference type="InterPro" id="IPR011059">
    <property type="entry name" value="Metal-dep_hydrolase_composite"/>
</dbReference>
<organism evidence="3 4">
    <name type="scientific">Phenylobacterium koreense</name>
    <dbReference type="NCBI Taxonomy" id="266125"/>
    <lineage>
        <taxon>Bacteria</taxon>
        <taxon>Pseudomonadati</taxon>
        <taxon>Pseudomonadota</taxon>
        <taxon>Alphaproteobacteria</taxon>
        <taxon>Caulobacterales</taxon>
        <taxon>Caulobacteraceae</taxon>
        <taxon>Phenylobacterium</taxon>
    </lineage>
</organism>
<feature type="chain" id="PRO_5047261749" evidence="1">
    <location>
        <begin position="22"/>
        <end position="423"/>
    </location>
</feature>
<sequence length="423" mass="44829">MRFVSLVAALAASSMAVQAQAATVAVSADRLVDVATGKQVERPLVVITDGRIVSVGKQGDAIPAGAQQVDLPGVTLLPGLIDMHVHLTSSPIYGGYNAYQFSDAFWTAIGTRHAKDTLEAGFTTVRNVGSAFYGDVGLREAIDNGYIPGPRIVTAAYSFGATGGHCDETFFPPSMDQKAPYNADSPDEARRSVRTLRKYGAQVIKICATGGVFSRGDAPGAQQMTLDEMKVVADEAHMAGMKVAAHAHGAPGIKAAILAGIDTIEHASLVDDEGIRLAVQHGTYFGFDIYNTDYTQAEGKKNGVLEENLQKDRDIGEIQRENFRKSLKAGVKQIYSTDAGVYPHGDNAKQFAVMVRYGATPLQAIQAATVNAAQALDQAKDVGRVTVGAYGDLVGVQGDPLSDVTVLQKPVFVMKGGEVVKRQ</sequence>
<proteinExistence type="predicted"/>
<gene>
    <name evidence="3" type="ORF">ABID41_002127</name>
</gene>
<keyword evidence="4" id="KW-1185">Reference proteome</keyword>
<name>A0ABV2EJ15_9CAUL</name>
<protein>
    <submittedName>
        <fullName evidence="3">Imidazolonepropionase-like amidohydrolase</fullName>
    </submittedName>
</protein>
<dbReference type="PANTHER" id="PTHR43135">
    <property type="entry name" value="ALPHA-D-RIBOSE 1-METHYLPHOSPHONATE 5-TRIPHOSPHATE DIPHOSPHATASE"/>
    <property type="match status" value="1"/>
</dbReference>
<dbReference type="Proteomes" id="UP001549110">
    <property type="component" value="Unassembled WGS sequence"/>
</dbReference>
<dbReference type="Gene3D" id="3.20.20.140">
    <property type="entry name" value="Metal-dependent hydrolases"/>
    <property type="match status" value="1"/>
</dbReference>
<evidence type="ECO:0000259" key="2">
    <source>
        <dbReference type="Pfam" id="PF01979"/>
    </source>
</evidence>
<dbReference type="InterPro" id="IPR051781">
    <property type="entry name" value="Metallo-dep_Hydrolase"/>
</dbReference>
<feature type="signal peptide" evidence="1">
    <location>
        <begin position="1"/>
        <end position="21"/>
    </location>
</feature>
<reference evidence="3 4" key="1">
    <citation type="submission" date="2024-06" db="EMBL/GenBank/DDBJ databases">
        <title>Genomic Encyclopedia of Type Strains, Phase IV (KMG-IV): sequencing the most valuable type-strain genomes for metagenomic binning, comparative biology and taxonomic classification.</title>
        <authorList>
            <person name="Goeker M."/>
        </authorList>
    </citation>
    <scope>NUCLEOTIDE SEQUENCE [LARGE SCALE GENOMIC DNA]</scope>
    <source>
        <strain evidence="3 4">DSM 17809</strain>
    </source>
</reference>
<keyword evidence="1" id="KW-0732">Signal</keyword>